<keyword evidence="5" id="KW-1185">Reference proteome</keyword>
<dbReference type="RefSeq" id="WP_008042368.1">
    <property type="nucleotide sequence ID" value="NZ_CH724149.1"/>
</dbReference>
<feature type="domain" description="D-isomer specific 2-hydroxyacid dehydrogenase NAD-binding" evidence="3">
    <location>
        <begin position="108"/>
        <end position="278"/>
    </location>
</feature>
<keyword evidence="1" id="KW-0560">Oxidoreductase</keyword>
<dbReference type="PANTHER" id="PTHR43333">
    <property type="entry name" value="2-HACID_DH_C DOMAIN-CONTAINING PROTEIN"/>
    <property type="match status" value="1"/>
</dbReference>
<reference evidence="4 5" key="1">
    <citation type="submission" date="2006-02" db="EMBL/GenBank/DDBJ databases">
        <authorList>
            <person name="Pinhassi J."/>
            <person name="Pedros-Alio C."/>
            <person name="Ferriera S."/>
            <person name="Johnson J."/>
            <person name="Kravitz S."/>
            <person name="Halpern A."/>
            <person name="Remington K."/>
            <person name="Beeson K."/>
            <person name="Tran B."/>
            <person name="Rogers Y.-H."/>
            <person name="Friedman R."/>
            <person name="Venter J.C."/>
        </authorList>
    </citation>
    <scope>NUCLEOTIDE SEQUENCE [LARGE SCALE GENOMIC DNA]</scope>
    <source>
        <strain evidence="4 5">MED297</strain>
    </source>
</reference>
<sequence length="312" mass="34599">MKHIPVIGQIPSAEVQQWIQALTDRVPEYQFCAPDELPEYEKASVRFAVVANPSPQQLAEFPSLEWVQSVWAGVEKLVDTFAGSAIEVTRLIDPRLSATMAESALLWCLYLHRDMHLYAAQQQSAIWQAHPYRPTEHCTVGILGLGELGSACAKRLSEQGFQIFGWSRTAKPDSEFRHTFGPAGLSDVLAESDILLNLLPLTSATRDLLTLAEWRQCQSGMKVINFGRGPTVNESDLITALESGLLSYAVLDVFKQEPLPAEHPFWRHEKIQVLPHISAPTSIDSAAEITARNLRKKDAGAAVPIVNFEQGY</sequence>
<evidence type="ECO:0000259" key="3">
    <source>
        <dbReference type="Pfam" id="PF02826"/>
    </source>
</evidence>
<dbReference type="GO" id="GO:0051287">
    <property type="term" value="F:NAD binding"/>
    <property type="evidence" value="ECO:0007669"/>
    <property type="project" value="InterPro"/>
</dbReference>
<dbReference type="Gene3D" id="3.40.50.720">
    <property type="entry name" value="NAD(P)-binding Rossmann-like Domain"/>
    <property type="match status" value="2"/>
</dbReference>
<accession>A4BED0</accession>
<evidence type="ECO:0000256" key="2">
    <source>
        <dbReference type="ARBA" id="ARBA00023027"/>
    </source>
</evidence>
<dbReference type="EMBL" id="AAOE01000009">
    <property type="protein sequence ID" value="EAR09608.1"/>
    <property type="molecule type" value="Genomic_DNA"/>
</dbReference>
<dbReference type="AlphaFoldDB" id="A4BED0"/>
<name>A4BED0_9GAMM</name>
<evidence type="ECO:0000313" key="5">
    <source>
        <dbReference type="Proteomes" id="UP000005953"/>
    </source>
</evidence>
<dbReference type="SUPFAM" id="SSF51735">
    <property type="entry name" value="NAD(P)-binding Rossmann-fold domains"/>
    <property type="match status" value="1"/>
</dbReference>
<proteinExistence type="predicted"/>
<dbReference type="InterPro" id="IPR006140">
    <property type="entry name" value="D-isomer_DH_NAD-bd"/>
</dbReference>
<dbReference type="GO" id="GO:0016491">
    <property type="term" value="F:oxidoreductase activity"/>
    <property type="evidence" value="ECO:0007669"/>
    <property type="project" value="UniProtKB-KW"/>
</dbReference>
<organism evidence="4 5">
    <name type="scientific">Reinekea blandensis MED297</name>
    <dbReference type="NCBI Taxonomy" id="314283"/>
    <lineage>
        <taxon>Bacteria</taxon>
        <taxon>Pseudomonadati</taxon>
        <taxon>Pseudomonadota</taxon>
        <taxon>Gammaproteobacteria</taxon>
        <taxon>Oceanospirillales</taxon>
        <taxon>Saccharospirillaceae</taxon>
        <taxon>Reinekea</taxon>
    </lineage>
</organism>
<dbReference type="OrthoDB" id="9787219at2"/>
<gene>
    <name evidence="4" type="ORF">MED297_12792</name>
</gene>
<dbReference type="InterPro" id="IPR036291">
    <property type="entry name" value="NAD(P)-bd_dom_sf"/>
</dbReference>
<dbReference type="Pfam" id="PF02826">
    <property type="entry name" value="2-Hacid_dh_C"/>
    <property type="match status" value="1"/>
</dbReference>
<evidence type="ECO:0000313" key="4">
    <source>
        <dbReference type="EMBL" id="EAR09608.1"/>
    </source>
</evidence>
<dbReference type="CDD" id="cd12164">
    <property type="entry name" value="GDH_like_2"/>
    <property type="match status" value="1"/>
</dbReference>
<dbReference type="PANTHER" id="PTHR43333:SF1">
    <property type="entry name" value="D-ISOMER SPECIFIC 2-HYDROXYACID DEHYDROGENASE NAD-BINDING DOMAIN-CONTAINING PROTEIN"/>
    <property type="match status" value="1"/>
</dbReference>
<keyword evidence="2" id="KW-0520">NAD</keyword>
<protein>
    <submittedName>
        <fullName evidence="4">2-hydroxyacid dehydrogenase</fullName>
    </submittedName>
</protein>
<comment type="caution">
    <text evidence="4">The sequence shown here is derived from an EMBL/GenBank/DDBJ whole genome shotgun (WGS) entry which is preliminary data.</text>
</comment>
<dbReference type="HOGENOM" id="CLU_019796_1_0_6"/>
<dbReference type="STRING" id="314283.MED297_12792"/>
<dbReference type="Proteomes" id="UP000005953">
    <property type="component" value="Unassembled WGS sequence"/>
</dbReference>
<evidence type="ECO:0000256" key="1">
    <source>
        <dbReference type="ARBA" id="ARBA00023002"/>
    </source>
</evidence>